<dbReference type="InterPro" id="IPR012549">
    <property type="entry name" value="EptA-like_N"/>
</dbReference>
<dbReference type="EMBL" id="BMYX01000010">
    <property type="protein sequence ID" value="GGY16507.1"/>
    <property type="molecule type" value="Genomic_DNA"/>
</dbReference>
<keyword evidence="3" id="KW-0997">Cell inner membrane</keyword>
<dbReference type="InterPro" id="IPR058130">
    <property type="entry name" value="PEA_transf_C"/>
</dbReference>
<feature type="domain" description="Phosphoethanolamine transferase N-terminal" evidence="10">
    <location>
        <begin position="54"/>
        <end position="203"/>
    </location>
</feature>
<dbReference type="GO" id="GO:0009244">
    <property type="term" value="P:lipopolysaccharide core region biosynthetic process"/>
    <property type="evidence" value="ECO:0007669"/>
    <property type="project" value="TreeGrafter"/>
</dbReference>
<dbReference type="InterPro" id="IPR000917">
    <property type="entry name" value="Sulfatase_N"/>
</dbReference>
<dbReference type="RefSeq" id="WP_229804667.1">
    <property type="nucleotide sequence ID" value="NZ_BMYX01000010.1"/>
</dbReference>
<evidence type="ECO:0000259" key="9">
    <source>
        <dbReference type="Pfam" id="PF00884"/>
    </source>
</evidence>
<sequence length="538" mass="60384">MVKRPLRSEVVTLAVSALLLLCYNYPFWTRLIAFVDPVSPKDWGFIGVAGLLVLAYYNLVLSLVASPYVFKPLAIGLLVLSSFVTYFMNQYGVMIDARMIQNVMETNRAESLDLLTFKMAGYFIVLGVIPSIAVWRLPVAWRPFWRELGVRVLSAIASFAVILAIAMLFYQEFASLFRNHREIRLLLIPSNALQATWGYVNDTYLTRPTVVAPLGTDAKKGPQWAQRKRRSLTVIVVGETARAENFGLNGYARNTTPQLAREPGVINLPNVWSCGTETAVSLPCMFSNLTREGYSDSKAKGQEGLLDVIQRAGFAVQWRDNQSGCKGVCDRVPTISTTDLAIPEFCDTECHDEIMLQGLREASNKAGKDMVVVLHMMGSHGPAYFQRYPARFETFKPVCKTSQLDRCDRQGIVNAYDNTILYTDYVLSRTIELLKKNADLDTAMIYLSDHGESLGEHGMYLHGAPYFVAPDQQKHIAAALWLSANFQNDFKVDGRCLKARSDRRYTHDYLFHSVLGLLDIQTSVYRPALDLFAPCRTG</sequence>
<reference evidence="11" key="1">
    <citation type="journal article" date="2014" name="Int. J. Syst. Evol. Microbiol.">
        <title>Complete genome sequence of Corynebacterium casei LMG S-19264T (=DSM 44701T), isolated from a smear-ripened cheese.</title>
        <authorList>
            <consortium name="US DOE Joint Genome Institute (JGI-PGF)"/>
            <person name="Walter F."/>
            <person name="Albersmeier A."/>
            <person name="Kalinowski J."/>
            <person name="Ruckert C."/>
        </authorList>
    </citation>
    <scope>NUCLEOTIDE SEQUENCE</scope>
    <source>
        <strain evidence="11">KCTC 32182</strain>
    </source>
</reference>
<organism evidence="11 12">
    <name type="scientific">Paludibacterium paludis</name>
    <dbReference type="NCBI Taxonomy" id="1225769"/>
    <lineage>
        <taxon>Bacteria</taxon>
        <taxon>Pseudomonadati</taxon>
        <taxon>Pseudomonadota</taxon>
        <taxon>Betaproteobacteria</taxon>
        <taxon>Neisseriales</taxon>
        <taxon>Chromobacteriaceae</taxon>
        <taxon>Paludibacterium</taxon>
    </lineage>
</organism>
<dbReference type="CDD" id="cd16017">
    <property type="entry name" value="LptA"/>
    <property type="match status" value="1"/>
</dbReference>
<evidence type="ECO:0000256" key="8">
    <source>
        <dbReference type="SAM" id="Phobius"/>
    </source>
</evidence>
<dbReference type="Proteomes" id="UP000645257">
    <property type="component" value="Unassembled WGS sequence"/>
</dbReference>
<evidence type="ECO:0000313" key="11">
    <source>
        <dbReference type="EMBL" id="GGY16507.1"/>
    </source>
</evidence>
<reference evidence="11" key="2">
    <citation type="submission" date="2020-09" db="EMBL/GenBank/DDBJ databases">
        <authorList>
            <person name="Sun Q."/>
            <person name="Kim S."/>
        </authorList>
    </citation>
    <scope>NUCLEOTIDE SEQUENCE</scope>
    <source>
        <strain evidence="11">KCTC 32182</strain>
    </source>
</reference>
<evidence type="ECO:0000256" key="6">
    <source>
        <dbReference type="ARBA" id="ARBA00022989"/>
    </source>
</evidence>
<keyword evidence="12" id="KW-1185">Reference proteome</keyword>
<name>A0A918P3C9_9NEIS</name>
<dbReference type="AlphaFoldDB" id="A0A918P3C9"/>
<dbReference type="InterPro" id="IPR017850">
    <property type="entry name" value="Alkaline_phosphatase_core_sf"/>
</dbReference>
<feature type="transmembrane region" description="Helical" evidence="8">
    <location>
        <begin position="149"/>
        <end position="170"/>
    </location>
</feature>
<comment type="caution">
    <text evidence="11">The sequence shown here is derived from an EMBL/GenBank/DDBJ whole genome shotgun (WGS) entry which is preliminary data.</text>
</comment>
<comment type="subcellular location">
    <subcellularLocation>
        <location evidence="1">Cell inner membrane</location>
        <topology evidence="1">Multi-pass membrane protein</topology>
    </subcellularLocation>
</comment>
<dbReference type="InterPro" id="IPR040423">
    <property type="entry name" value="PEA_transferase"/>
</dbReference>
<evidence type="ECO:0000256" key="2">
    <source>
        <dbReference type="ARBA" id="ARBA00022475"/>
    </source>
</evidence>
<evidence type="ECO:0000256" key="4">
    <source>
        <dbReference type="ARBA" id="ARBA00022679"/>
    </source>
</evidence>
<evidence type="ECO:0000313" key="12">
    <source>
        <dbReference type="Proteomes" id="UP000645257"/>
    </source>
</evidence>
<dbReference type="SUPFAM" id="SSF53649">
    <property type="entry name" value="Alkaline phosphatase-like"/>
    <property type="match status" value="1"/>
</dbReference>
<evidence type="ECO:0000256" key="3">
    <source>
        <dbReference type="ARBA" id="ARBA00022519"/>
    </source>
</evidence>
<dbReference type="Pfam" id="PF08019">
    <property type="entry name" value="EptA_B_N"/>
    <property type="match status" value="1"/>
</dbReference>
<keyword evidence="6 8" id="KW-1133">Transmembrane helix</keyword>
<evidence type="ECO:0000256" key="7">
    <source>
        <dbReference type="ARBA" id="ARBA00023136"/>
    </source>
</evidence>
<feature type="transmembrane region" description="Helical" evidence="8">
    <location>
        <begin position="68"/>
        <end position="88"/>
    </location>
</feature>
<protein>
    <submittedName>
        <fullName evidence="11">Phosphoethanolamine--lipid A transferase EptA</fullName>
    </submittedName>
</protein>
<keyword evidence="4 11" id="KW-0808">Transferase</keyword>
<feature type="domain" description="Sulfatase N-terminal" evidence="9">
    <location>
        <begin position="233"/>
        <end position="520"/>
    </location>
</feature>
<evidence type="ECO:0000256" key="5">
    <source>
        <dbReference type="ARBA" id="ARBA00022692"/>
    </source>
</evidence>
<feature type="transmembrane region" description="Helical" evidence="8">
    <location>
        <begin position="43"/>
        <end position="61"/>
    </location>
</feature>
<evidence type="ECO:0000256" key="1">
    <source>
        <dbReference type="ARBA" id="ARBA00004429"/>
    </source>
</evidence>
<keyword evidence="7 8" id="KW-0472">Membrane</keyword>
<dbReference type="PANTHER" id="PTHR30443:SF0">
    <property type="entry name" value="PHOSPHOETHANOLAMINE TRANSFERASE EPTA"/>
    <property type="match status" value="1"/>
</dbReference>
<dbReference type="GO" id="GO:0016776">
    <property type="term" value="F:phosphotransferase activity, phosphate group as acceptor"/>
    <property type="evidence" value="ECO:0007669"/>
    <property type="project" value="TreeGrafter"/>
</dbReference>
<keyword evidence="2" id="KW-1003">Cell membrane</keyword>
<dbReference type="Gene3D" id="3.40.720.10">
    <property type="entry name" value="Alkaline Phosphatase, subunit A"/>
    <property type="match status" value="1"/>
</dbReference>
<dbReference type="PANTHER" id="PTHR30443">
    <property type="entry name" value="INNER MEMBRANE PROTEIN"/>
    <property type="match status" value="1"/>
</dbReference>
<dbReference type="Pfam" id="PF00884">
    <property type="entry name" value="Sulfatase"/>
    <property type="match status" value="1"/>
</dbReference>
<feature type="transmembrane region" description="Helical" evidence="8">
    <location>
        <begin position="119"/>
        <end position="137"/>
    </location>
</feature>
<dbReference type="NCBIfam" id="NF028537">
    <property type="entry name" value="P_eth_NH2_trans"/>
    <property type="match status" value="1"/>
</dbReference>
<proteinExistence type="predicted"/>
<accession>A0A918P3C9</accession>
<keyword evidence="5 8" id="KW-0812">Transmembrane</keyword>
<evidence type="ECO:0000259" key="10">
    <source>
        <dbReference type="Pfam" id="PF08019"/>
    </source>
</evidence>
<dbReference type="GO" id="GO:0005886">
    <property type="term" value="C:plasma membrane"/>
    <property type="evidence" value="ECO:0007669"/>
    <property type="project" value="UniProtKB-SubCell"/>
</dbReference>
<gene>
    <name evidence="11" type="ORF">GCM10011289_19750</name>
</gene>